<evidence type="ECO:0000313" key="3">
    <source>
        <dbReference type="Proteomes" id="UP000032427"/>
    </source>
</evidence>
<accession>A0A090K2A7</accession>
<sequence>MDKLILSLCVLLPSIALAQTAPELIDARQRAFSLIEKQSEHIEGMIDEEAPNWREIEVISHELVMHSQLLKTAFSEGSQEGSKAKKAVWDKPEKFNLLLNEMDSGFVQLYKASQQQNQELAENSLEQAQDTCNGCHRSYRSRF</sequence>
<dbReference type="SUPFAM" id="SSF47175">
    <property type="entry name" value="Cytochromes"/>
    <property type="match status" value="1"/>
</dbReference>
<proteinExistence type="predicted"/>
<keyword evidence="1" id="KW-0732">Signal</keyword>
<name>A0A090K2A7_9GAMM</name>
<dbReference type="KEGG" id="awd:AWOD_II_1275"/>
<dbReference type="EMBL" id="LN554847">
    <property type="protein sequence ID" value="CED57888.1"/>
    <property type="molecule type" value="Genomic_DNA"/>
</dbReference>
<dbReference type="Gene3D" id="1.20.120.10">
    <property type="entry name" value="Cytochrome c/b562"/>
    <property type="match status" value="1"/>
</dbReference>
<dbReference type="Pfam" id="PF01322">
    <property type="entry name" value="Cytochrom_C_2"/>
    <property type="match status" value="1"/>
</dbReference>
<dbReference type="OrthoDB" id="5815156at2"/>
<keyword evidence="3" id="KW-1185">Reference proteome</keyword>
<dbReference type="GO" id="GO:0020037">
    <property type="term" value="F:heme binding"/>
    <property type="evidence" value="ECO:0007669"/>
    <property type="project" value="InterPro"/>
</dbReference>
<dbReference type="InterPro" id="IPR010980">
    <property type="entry name" value="Cyt_c/b562"/>
</dbReference>
<gene>
    <name evidence="2" type="ORF">AWOD_II_1275</name>
</gene>
<reference evidence="3" key="1">
    <citation type="submission" date="2014-09" db="EMBL/GenBank/DDBJ databases">
        <authorList>
            <person name="Hjerde E."/>
        </authorList>
    </citation>
    <scope>NUCLEOTIDE SEQUENCE [LARGE SCALE GENOMIC DNA]</scope>
    <source>
        <strain evidence="3">06/09/139</strain>
    </source>
</reference>
<dbReference type="GeneID" id="28543531"/>
<dbReference type="Proteomes" id="UP000032427">
    <property type="component" value="Chromosome 2"/>
</dbReference>
<evidence type="ECO:0000313" key="2">
    <source>
        <dbReference type="EMBL" id="CED57888.1"/>
    </source>
</evidence>
<dbReference type="GO" id="GO:0022900">
    <property type="term" value="P:electron transport chain"/>
    <property type="evidence" value="ECO:0007669"/>
    <property type="project" value="InterPro"/>
</dbReference>
<dbReference type="GO" id="GO:0005506">
    <property type="term" value="F:iron ion binding"/>
    <property type="evidence" value="ECO:0007669"/>
    <property type="project" value="InterPro"/>
</dbReference>
<evidence type="ECO:0000256" key="1">
    <source>
        <dbReference type="SAM" id="SignalP"/>
    </source>
</evidence>
<dbReference type="PROSITE" id="PS51009">
    <property type="entry name" value="CYTCII"/>
    <property type="match status" value="1"/>
</dbReference>
<dbReference type="GO" id="GO:0009055">
    <property type="term" value="F:electron transfer activity"/>
    <property type="evidence" value="ECO:0007669"/>
    <property type="project" value="InterPro"/>
</dbReference>
<protein>
    <submittedName>
        <fullName evidence="2">Putative exported heme-binding protein</fullName>
    </submittedName>
</protein>
<dbReference type="STRING" id="80852.AWOD_II_1275"/>
<dbReference type="AlphaFoldDB" id="A0A090K2A7"/>
<feature type="signal peptide" evidence="1">
    <location>
        <begin position="1"/>
        <end position="18"/>
    </location>
</feature>
<feature type="chain" id="PRO_5001858245" evidence="1">
    <location>
        <begin position="19"/>
        <end position="143"/>
    </location>
</feature>
<dbReference type="PATRIC" id="fig|80852.17.peg.4084"/>
<dbReference type="HOGENOM" id="CLU_106713_4_1_6"/>
<dbReference type="InterPro" id="IPR002321">
    <property type="entry name" value="Cyt_c_II"/>
</dbReference>
<organism evidence="2 3">
    <name type="scientific">Aliivibrio wodanis</name>
    <dbReference type="NCBI Taxonomy" id="80852"/>
    <lineage>
        <taxon>Bacteria</taxon>
        <taxon>Pseudomonadati</taxon>
        <taxon>Pseudomonadota</taxon>
        <taxon>Gammaproteobacteria</taxon>
        <taxon>Vibrionales</taxon>
        <taxon>Vibrionaceae</taxon>
        <taxon>Aliivibrio</taxon>
    </lineage>
</organism>